<evidence type="ECO:0000256" key="2">
    <source>
        <dbReference type="ARBA" id="ARBA00022692"/>
    </source>
</evidence>
<dbReference type="InterPro" id="IPR011547">
    <property type="entry name" value="SLC26A/SulP_dom"/>
</dbReference>
<name>A0A7R8CXP4_LEPSM</name>
<keyword evidence="7" id="KW-1185">Reference proteome</keyword>
<dbReference type="PANTHER" id="PTHR11814">
    <property type="entry name" value="SULFATE TRANSPORTER"/>
    <property type="match status" value="1"/>
</dbReference>
<accession>A0A7R8CXP4</accession>
<comment type="subcellular location">
    <subcellularLocation>
        <location evidence="1">Membrane</location>
        <topology evidence="1">Multi-pass membrane protein</topology>
    </subcellularLocation>
</comment>
<dbReference type="AlphaFoldDB" id="A0A7R8CXP4"/>
<keyword evidence="4" id="KW-0472">Membrane</keyword>
<feature type="domain" description="SLC26A/SulP transporter" evidence="5">
    <location>
        <begin position="155"/>
        <end position="200"/>
    </location>
</feature>
<dbReference type="Proteomes" id="UP000675881">
    <property type="component" value="Chromosome 6"/>
</dbReference>
<dbReference type="OrthoDB" id="288203at2759"/>
<dbReference type="GO" id="GO:0055085">
    <property type="term" value="P:transmembrane transport"/>
    <property type="evidence" value="ECO:0007669"/>
    <property type="project" value="InterPro"/>
</dbReference>
<organism evidence="6 7">
    <name type="scientific">Lepeophtheirus salmonis</name>
    <name type="common">Salmon louse</name>
    <name type="synonym">Caligus salmonis</name>
    <dbReference type="NCBI Taxonomy" id="72036"/>
    <lineage>
        <taxon>Eukaryota</taxon>
        <taxon>Metazoa</taxon>
        <taxon>Ecdysozoa</taxon>
        <taxon>Arthropoda</taxon>
        <taxon>Crustacea</taxon>
        <taxon>Multicrustacea</taxon>
        <taxon>Hexanauplia</taxon>
        <taxon>Copepoda</taxon>
        <taxon>Siphonostomatoida</taxon>
        <taxon>Caligidae</taxon>
        <taxon>Lepeophtheirus</taxon>
    </lineage>
</organism>
<feature type="domain" description="SLC26A/SulP transporter" evidence="5">
    <location>
        <begin position="204"/>
        <end position="239"/>
    </location>
</feature>
<dbReference type="Pfam" id="PF00916">
    <property type="entry name" value="Sulfate_transp"/>
    <property type="match status" value="2"/>
</dbReference>
<proteinExistence type="predicted"/>
<sequence>MDLFLRKKASYLIISDLISLEDNRMPHSSLCVVVRNEKITTKPSIRRRIITSEGKEAANNIFHHNNKHTDMSYNEDEELTESFIADHDVVFMEGSSRENAPKQASDYFAKDQKILSSSKIGCFLHQHVASLKKELSLKRIFPALEFMSNGYGSHFAALAGLPLQYGLYSSILPGFIYAIFGHCPEISMGPTAVACILMHGYTDGLFNLGFLVNYVSRPVLAGFVSGICCQVVSSQLTGEIRPVDSAIGFTSIGVLLFLRAIKDIKCCQGTDKETKKYKNH</sequence>
<gene>
    <name evidence="6" type="ORF">LSAA_11121</name>
</gene>
<keyword evidence="2" id="KW-0812">Transmembrane</keyword>
<reference evidence="6" key="1">
    <citation type="submission" date="2021-02" db="EMBL/GenBank/DDBJ databases">
        <authorList>
            <person name="Bekaert M."/>
        </authorList>
    </citation>
    <scope>NUCLEOTIDE SEQUENCE</scope>
    <source>
        <strain evidence="6">IoA-00</strain>
    </source>
</reference>
<dbReference type="GO" id="GO:0016020">
    <property type="term" value="C:membrane"/>
    <property type="evidence" value="ECO:0007669"/>
    <property type="project" value="UniProtKB-SubCell"/>
</dbReference>
<dbReference type="InterPro" id="IPR001902">
    <property type="entry name" value="SLC26A/SulP_fam"/>
</dbReference>
<dbReference type="EMBL" id="HG994585">
    <property type="protein sequence ID" value="CAF2964543.1"/>
    <property type="molecule type" value="Genomic_DNA"/>
</dbReference>
<evidence type="ECO:0000313" key="6">
    <source>
        <dbReference type="EMBL" id="CAF2964543.1"/>
    </source>
</evidence>
<evidence type="ECO:0000259" key="5">
    <source>
        <dbReference type="Pfam" id="PF00916"/>
    </source>
</evidence>
<keyword evidence="3" id="KW-1133">Transmembrane helix</keyword>
<evidence type="ECO:0000256" key="1">
    <source>
        <dbReference type="ARBA" id="ARBA00004141"/>
    </source>
</evidence>
<evidence type="ECO:0000313" key="7">
    <source>
        <dbReference type="Proteomes" id="UP000675881"/>
    </source>
</evidence>
<protein>
    <submittedName>
        <fullName evidence="6">SLC26A11</fullName>
    </submittedName>
</protein>
<evidence type="ECO:0000256" key="3">
    <source>
        <dbReference type="ARBA" id="ARBA00022989"/>
    </source>
</evidence>
<evidence type="ECO:0000256" key="4">
    <source>
        <dbReference type="ARBA" id="ARBA00023136"/>
    </source>
</evidence>